<feature type="domain" description="Pyrin" evidence="1">
    <location>
        <begin position="1"/>
        <end position="95"/>
    </location>
</feature>
<gene>
    <name evidence="3" type="primary">LOC102199271</name>
</gene>
<dbReference type="Pfam" id="PF02758">
    <property type="entry name" value="PYRIN"/>
    <property type="match status" value="3"/>
</dbReference>
<dbReference type="Gene3D" id="1.10.533.10">
    <property type="entry name" value="Death Domain, Fas"/>
    <property type="match status" value="3"/>
</dbReference>
<sequence length="309" mass="36251">MYADAMEAVKKLLLEALNDLSEEVLPKFQWYLQFIRFQKGLPQIPFSLLEFAKMKFILDVVVETCGLQSLEVTRQIFKDMQRADLVHKLSKSSAEATVAAVKELLLETLKDLNEEDLMDFKWFLQFKYFLNDQQIPCWQLKNAGREFIKDLIVEVCRQQSLEVTTEIFRDMNRMDLVQRLLESSSGFKEKDQVYEHWPALIHNVEEMTSLVELLLETLADLSHRELKDFKGVLSRNYFSVMPWSLLKVADQQDVVFFMVQTFGQQSIPEIMECLKEMKRTDLAQRLSDCSSEPKTEKYVDEHLSPMIHN</sequence>
<protein>
    <submittedName>
        <fullName evidence="3">Uncharacterized protein LOC102199271</fullName>
    </submittedName>
</protein>
<keyword evidence="2" id="KW-1185">Reference proteome</keyword>
<reference evidence="3" key="1">
    <citation type="submission" date="2025-08" db="UniProtKB">
        <authorList>
            <consortium name="RefSeq"/>
        </authorList>
    </citation>
    <scope>IDENTIFICATION</scope>
</reference>
<name>A0A9Y3S6V3_9CICH</name>
<proteinExistence type="predicted"/>
<dbReference type="InterPro" id="IPR004020">
    <property type="entry name" value="DAPIN"/>
</dbReference>
<dbReference type="PROSITE" id="PS50824">
    <property type="entry name" value="DAPIN"/>
    <property type="match status" value="1"/>
</dbReference>
<dbReference type="InterPro" id="IPR011029">
    <property type="entry name" value="DEATH-like_dom_sf"/>
</dbReference>
<evidence type="ECO:0000259" key="1">
    <source>
        <dbReference type="PROSITE" id="PS50824"/>
    </source>
</evidence>
<dbReference type="SUPFAM" id="SSF47986">
    <property type="entry name" value="DEATH domain"/>
    <property type="match status" value="3"/>
</dbReference>
<organism evidence="2 3">
    <name type="scientific">Pundamilia nyererei</name>
    <dbReference type="NCBI Taxonomy" id="303518"/>
    <lineage>
        <taxon>Eukaryota</taxon>
        <taxon>Metazoa</taxon>
        <taxon>Chordata</taxon>
        <taxon>Craniata</taxon>
        <taxon>Vertebrata</taxon>
        <taxon>Euteleostomi</taxon>
        <taxon>Actinopterygii</taxon>
        <taxon>Neopterygii</taxon>
        <taxon>Teleostei</taxon>
        <taxon>Neoteleostei</taxon>
        <taxon>Acanthomorphata</taxon>
        <taxon>Ovalentaria</taxon>
        <taxon>Cichlomorphae</taxon>
        <taxon>Cichliformes</taxon>
        <taxon>Cichlidae</taxon>
        <taxon>African cichlids</taxon>
        <taxon>Pseudocrenilabrinae</taxon>
        <taxon>Haplochromini</taxon>
        <taxon>Pundamilia</taxon>
    </lineage>
</organism>
<dbReference type="SMART" id="SM01289">
    <property type="entry name" value="PYRIN"/>
    <property type="match status" value="3"/>
</dbReference>
<evidence type="ECO:0000313" key="3">
    <source>
        <dbReference type="RefSeq" id="XP_005755705.1"/>
    </source>
</evidence>
<dbReference type="GeneID" id="102199271"/>
<dbReference type="Proteomes" id="UP000695023">
    <property type="component" value="Unplaced"/>
</dbReference>
<evidence type="ECO:0000313" key="2">
    <source>
        <dbReference type="Proteomes" id="UP000695023"/>
    </source>
</evidence>
<accession>A0A9Y3S6V3</accession>
<dbReference type="RefSeq" id="XP_005755705.1">
    <property type="nucleotide sequence ID" value="XM_005755648.2"/>
</dbReference>
<feature type="non-terminal residue" evidence="3">
    <location>
        <position position="309"/>
    </location>
</feature>
<dbReference type="AlphaFoldDB" id="A0A9Y3S6V3"/>